<evidence type="ECO:0000256" key="3">
    <source>
        <dbReference type="RuleBase" id="RU361235"/>
    </source>
</evidence>
<protein>
    <recommendedName>
        <fullName evidence="3">Carboxylic ester hydrolase</fullName>
        <ecNumber evidence="3">3.1.1.-</ecNumber>
    </recommendedName>
</protein>
<keyword evidence="3" id="KW-0732">Signal</keyword>
<sequence length="564" mass="62062">MKTFKSFASFVGLSQITLASTAQSSSQDIVTLEGYGSFTGTTVNTTYTGHALPAPVDAWLGIDYALQPVGARRFQPVSSLPAPFDGVREAAAYGKACVQDASYLAPARQDEACLNFNVYRTQGVPLDQKLPVLVWIHGGAFVTGSWKSFDGAAFAASSTEPIVVVSFHYRLNSLGSLPSALFEEEGLLNLGLRDQAFFLKEIVQKHIASFGGDPEQVTIGGRSAGGHSVGIHYFHNYNEDAGKPYFARAIHQSGSITARAFPNATYPLYVSQFTEYMSYLNCPTEDRKAAMDCLRAADIGKIREISTKLYEDSERNITWPFQPTQGGPLLEKFGSQSGLDGTFFRVPVLTSNVNDEGKYYLPGDLETNAQFIEYMHNGSPALNAADLARLAELYPDPATETDSPFAHSYNSTQYDRLAAAWSDYGYICPGQETAYRASLAGVPTWKLRFNTNASWPAWEGIPHTSDTKYTWDEPTTQHRDVSHVYHAYLASFVTAGDPNTHRYPGSPFWPGYEVAAAAGEEDRGEPGMQLVVEPDNGTRAEPDVIRREACLFWRDPERAQRLNK</sequence>
<name>A0ABR2IIL4_9PEZI</name>
<dbReference type="PANTHER" id="PTHR43918">
    <property type="entry name" value="ACETYLCHOLINESTERASE"/>
    <property type="match status" value="1"/>
</dbReference>
<evidence type="ECO:0000313" key="6">
    <source>
        <dbReference type="Proteomes" id="UP001390339"/>
    </source>
</evidence>
<evidence type="ECO:0000313" key="5">
    <source>
        <dbReference type="EMBL" id="KAK8863371.1"/>
    </source>
</evidence>
<comment type="similarity">
    <text evidence="1 3">Belongs to the type-B carboxylesterase/lipase family.</text>
</comment>
<dbReference type="InterPro" id="IPR019826">
    <property type="entry name" value="Carboxylesterase_B_AS"/>
</dbReference>
<evidence type="ECO:0000259" key="4">
    <source>
        <dbReference type="Pfam" id="PF00135"/>
    </source>
</evidence>
<dbReference type="InterPro" id="IPR002018">
    <property type="entry name" value="CarbesteraseB"/>
</dbReference>
<dbReference type="Pfam" id="PF00135">
    <property type="entry name" value="COesterase"/>
    <property type="match status" value="1"/>
</dbReference>
<reference evidence="5 6" key="1">
    <citation type="journal article" date="2024" name="IMA Fungus">
        <title>Apiospora arundinis, a panoply of carbohydrate-active enzymes and secondary metabolites.</title>
        <authorList>
            <person name="Sorensen T."/>
            <person name="Petersen C."/>
            <person name="Muurmann A.T."/>
            <person name="Christiansen J.V."/>
            <person name="Brundto M.L."/>
            <person name="Overgaard C.K."/>
            <person name="Boysen A.T."/>
            <person name="Wollenberg R.D."/>
            <person name="Larsen T.O."/>
            <person name="Sorensen J.L."/>
            <person name="Nielsen K.L."/>
            <person name="Sondergaard T.E."/>
        </authorList>
    </citation>
    <scope>NUCLEOTIDE SEQUENCE [LARGE SCALE GENOMIC DNA]</scope>
    <source>
        <strain evidence="5 6">AAU 773</strain>
    </source>
</reference>
<dbReference type="Proteomes" id="UP001390339">
    <property type="component" value="Unassembled WGS sequence"/>
</dbReference>
<gene>
    <name evidence="5" type="ORF">PGQ11_009606</name>
</gene>
<feature type="signal peptide" evidence="3">
    <location>
        <begin position="1"/>
        <end position="19"/>
    </location>
</feature>
<feature type="domain" description="Carboxylesterase type B" evidence="4">
    <location>
        <begin position="28"/>
        <end position="512"/>
    </location>
</feature>
<comment type="caution">
    <text evidence="5">The sequence shown here is derived from an EMBL/GenBank/DDBJ whole genome shotgun (WGS) entry which is preliminary data.</text>
</comment>
<feature type="chain" id="PRO_5044956287" description="Carboxylic ester hydrolase" evidence="3">
    <location>
        <begin position="20"/>
        <end position="564"/>
    </location>
</feature>
<evidence type="ECO:0000256" key="2">
    <source>
        <dbReference type="ARBA" id="ARBA00022801"/>
    </source>
</evidence>
<evidence type="ECO:0000256" key="1">
    <source>
        <dbReference type="ARBA" id="ARBA00005964"/>
    </source>
</evidence>
<dbReference type="SUPFAM" id="SSF53474">
    <property type="entry name" value="alpha/beta-Hydrolases"/>
    <property type="match status" value="1"/>
</dbReference>
<dbReference type="EC" id="3.1.1.-" evidence="3"/>
<accession>A0ABR2IIL4</accession>
<dbReference type="PANTHER" id="PTHR43918:SF4">
    <property type="entry name" value="CARBOXYLIC ESTER HYDROLASE"/>
    <property type="match status" value="1"/>
</dbReference>
<dbReference type="InterPro" id="IPR029058">
    <property type="entry name" value="AB_hydrolase_fold"/>
</dbReference>
<keyword evidence="2 3" id="KW-0378">Hydrolase</keyword>
<organism evidence="5 6">
    <name type="scientific">Apiospora arundinis</name>
    <dbReference type="NCBI Taxonomy" id="335852"/>
    <lineage>
        <taxon>Eukaryota</taxon>
        <taxon>Fungi</taxon>
        <taxon>Dikarya</taxon>
        <taxon>Ascomycota</taxon>
        <taxon>Pezizomycotina</taxon>
        <taxon>Sordariomycetes</taxon>
        <taxon>Xylariomycetidae</taxon>
        <taxon>Amphisphaeriales</taxon>
        <taxon>Apiosporaceae</taxon>
        <taxon>Apiospora</taxon>
    </lineage>
</organism>
<dbReference type="EMBL" id="JAPCWZ010000005">
    <property type="protein sequence ID" value="KAK8863371.1"/>
    <property type="molecule type" value="Genomic_DNA"/>
</dbReference>
<proteinExistence type="inferred from homology"/>
<dbReference type="PROSITE" id="PS00122">
    <property type="entry name" value="CARBOXYLESTERASE_B_1"/>
    <property type="match status" value="1"/>
</dbReference>
<dbReference type="Gene3D" id="3.40.50.1820">
    <property type="entry name" value="alpha/beta hydrolase"/>
    <property type="match status" value="1"/>
</dbReference>
<dbReference type="InterPro" id="IPR050654">
    <property type="entry name" value="AChE-related_enzymes"/>
</dbReference>
<keyword evidence="6" id="KW-1185">Reference proteome</keyword>